<evidence type="ECO:0000313" key="8">
    <source>
        <dbReference type="Proteomes" id="UP000277811"/>
    </source>
</evidence>
<dbReference type="AlphaFoldDB" id="A0A498QZ55"/>
<keyword evidence="1 4" id="KW-0547">Nucleotide-binding</keyword>
<evidence type="ECO:0000256" key="2">
    <source>
        <dbReference type="ARBA" id="ARBA00022840"/>
    </source>
</evidence>
<dbReference type="NCBIfam" id="NF003828">
    <property type="entry name" value="PRK05416.1"/>
    <property type="match status" value="1"/>
</dbReference>
<dbReference type="EMBL" id="UPPP01000056">
    <property type="protein sequence ID" value="VBB05466.1"/>
    <property type="molecule type" value="Genomic_DNA"/>
</dbReference>
<dbReference type="Proteomes" id="UP000277811">
    <property type="component" value="Unassembled WGS sequence"/>
</dbReference>
<dbReference type="PANTHER" id="PTHR30448:SF0">
    <property type="entry name" value="RNASE ADAPTER PROTEIN RAPZ"/>
    <property type="match status" value="1"/>
</dbReference>
<feature type="domain" description="RapZ C-terminal" evidence="6">
    <location>
        <begin position="161"/>
        <end position="280"/>
    </location>
</feature>
<evidence type="ECO:0000256" key="4">
    <source>
        <dbReference type="HAMAP-Rule" id="MF_00636"/>
    </source>
</evidence>
<evidence type="ECO:0000256" key="3">
    <source>
        <dbReference type="ARBA" id="ARBA00023134"/>
    </source>
</evidence>
<sequence length="287" mass="32891">MVIITGMSGAGKTQVVRAMEDLGYFCVDNLPPMLIPKFAELCAQSGGGVSKIALVVDIRGGEFFDTLVQVLEDMEKQGYMYEILFLEASDETLIRRYKESRRRHPMAPHGRISEGIFRERERLEHIRGRAMHIIDTSDLTAAQLRGNIAGMFAEDREYERMTITIVSFGFKYGIPLDADMVFDVRFLPNPFYVESLRRHSGQEEPVIDYIWKWPITKQFLEKLLGLVDFLVPNYVKEGKSQLIIAIGCTGGLHRSVFIADKIYEYLRSKGYKANVEHRDLQHNFPKS</sequence>
<proteinExistence type="inferred from homology"/>
<evidence type="ECO:0000313" key="7">
    <source>
        <dbReference type="EMBL" id="VBB05466.1"/>
    </source>
</evidence>
<dbReference type="SUPFAM" id="SSF52540">
    <property type="entry name" value="P-loop containing nucleoside triphosphate hydrolases"/>
    <property type="match status" value="1"/>
</dbReference>
<evidence type="ECO:0000259" key="6">
    <source>
        <dbReference type="Pfam" id="PF22740"/>
    </source>
</evidence>
<feature type="binding site" evidence="4">
    <location>
        <begin position="6"/>
        <end position="13"/>
    </location>
    <ligand>
        <name>ATP</name>
        <dbReference type="ChEBI" id="CHEBI:30616"/>
    </ligand>
</feature>
<protein>
    <submittedName>
        <fullName evidence="7">Uncharacterized protein</fullName>
    </submittedName>
</protein>
<evidence type="ECO:0000256" key="1">
    <source>
        <dbReference type="ARBA" id="ARBA00022741"/>
    </source>
</evidence>
<dbReference type="InterPro" id="IPR053930">
    <property type="entry name" value="RapZ-like_N"/>
</dbReference>
<organism evidence="7 8">
    <name type="scientific">Lucifera butyrica</name>
    <dbReference type="NCBI Taxonomy" id="1351585"/>
    <lineage>
        <taxon>Bacteria</taxon>
        <taxon>Bacillati</taxon>
        <taxon>Bacillota</taxon>
        <taxon>Negativicutes</taxon>
        <taxon>Veillonellales</taxon>
        <taxon>Veillonellaceae</taxon>
        <taxon>Lucifera</taxon>
    </lineage>
</organism>
<dbReference type="InterPro" id="IPR053931">
    <property type="entry name" value="RapZ_C"/>
</dbReference>
<dbReference type="GO" id="GO:0005524">
    <property type="term" value="F:ATP binding"/>
    <property type="evidence" value="ECO:0007669"/>
    <property type="project" value="UniProtKB-UniRule"/>
</dbReference>
<feature type="binding site" evidence="4">
    <location>
        <begin position="57"/>
        <end position="60"/>
    </location>
    <ligand>
        <name>GTP</name>
        <dbReference type="ChEBI" id="CHEBI:37565"/>
    </ligand>
</feature>
<keyword evidence="2 4" id="KW-0067">ATP-binding</keyword>
<dbReference type="Pfam" id="PF22740">
    <property type="entry name" value="PapZ_C"/>
    <property type="match status" value="1"/>
</dbReference>
<dbReference type="Gene3D" id="3.40.50.300">
    <property type="entry name" value="P-loop containing nucleotide triphosphate hydrolases"/>
    <property type="match status" value="1"/>
</dbReference>
<dbReference type="Pfam" id="PF03668">
    <property type="entry name" value="RapZ-like_N"/>
    <property type="match status" value="1"/>
</dbReference>
<feature type="domain" description="RapZ-like N-terminal" evidence="5">
    <location>
        <begin position="1"/>
        <end position="155"/>
    </location>
</feature>
<keyword evidence="8" id="KW-1185">Reference proteome</keyword>
<dbReference type="InterPro" id="IPR005337">
    <property type="entry name" value="RapZ-like"/>
</dbReference>
<gene>
    <name evidence="7" type="ORF">LUCI_0676</name>
</gene>
<accession>A0A498QZ55</accession>
<keyword evidence="3 4" id="KW-0342">GTP-binding</keyword>
<dbReference type="PIRSF" id="PIRSF005052">
    <property type="entry name" value="P-loopkin"/>
    <property type="match status" value="1"/>
</dbReference>
<dbReference type="GO" id="GO:0005525">
    <property type="term" value="F:GTP binding"/>
    <property type="evidence" value="ECO:0007669"/>
    <property type="project" value="UniProtKB-UniRule"/>
</dbReference>
<dbReference type="HAMAP" id="MF_00636">
    <property type="entry name" value="RapZ_like"/>
    <property type="match status" value="1"/>
</dbReference>
<reference evidence="7 8" key="1">
    <citation type="submission" date="2018-06" db="EMBL/GenBank/DDBJ databases">
        <authorList>
            <person name="Strepis N."/>
        </authorList>
    </citation>
    <scope>NUCLEOTIDE SEQUENCE [LARGE SCALE GENOMIC DNA]</scope>
    <source>
        <strain evidence="7">LUCI</strain>
    </source>
</reference>
<evidence type="ECO:0000259" key="5">
    <source>
        <dbReference type="Pfam" id="PF03668"/>
    </source>
</evidence>
<dbReference type="InterPro" id="IPR027417">
    <property type="entry name" value="P-loop_NTPase"/>
</dbReference>
<dbReference type="PANTHER" id="PTHR30448">
    <property type="entry name" value="RNASE ADAPTER PROTEIN RAPZ"/>
    <property type="match status" value="1"/>
</dbReference>
<name>A0A498QZ55_9FIRM</name>